<dbReference type="InterPro" id="IPR001387">
    <property type="entry name" value="Cro/C1-type_HTH"/>
</dbReference>
<evidence type="ECO:0000313" key="2">
    <source>
        <dbReference type="EMBL" id="TEW31353.1"/>
    </source>
</evidence>
<accession>A0AAX2S5N1</accession>
<name>A0AAX2S5N1_HISSO</name>
<organism evidence="2 3">
    <name type="scientific">Histophilus somni</name>
    <name type="common">Haemophilus somnus</name>
    <dbReference type="NCBI Taxonomy" id="731"/>
    <lineage>
        <taxon>Bacteria</taxon>
        <taxon>Pseudomonadati</taxon>
        <taxon>Pseudomonadota</taxon>
        <taxon>Gammaproteobacteria</taxon>
        <taxon>Pasteurellales</taxon>
        <taxon>Pasteurellaceae</taxon>
        <taxon>Histophilus</taxon>
    </lineage>
</organism>
<dbReference type="SUPFAM" id="SSF47413">
    <property type="entry name" value="lambda repressor-like DNA-binding domains"/>
    <property type="match status" value="1"/>
</dbReference>
<evidence type="ECO:0000313" key="3">
    <source>
        <dbReference type="Proteomes" id="UP000297565"/>
    </source>
</evidence>
<dbReference type="Proteomes" id="UP000297565">
    <property type="component" value="Unassembled WGS sequence"/>
</dbReference>
<reference evidence="2 3" key="1">
    <citation type="submission" date="2019-03" db="EMBL/GenBank/DDBJ databases">
        <title>Horizontal Gene Transfer Machinery in Histophilus somni.</title>
        <authorList>
            <person name="Mostafa Nazari M."/>
            <person name="Liljebjelke K."/>
        </authorList>
    </citation>
    <scope>NUCLEOTIDE SEQUENCE [LARGE SCALE GENOMIC DNA]</scope>
    <source>
        <strain evidence="2 3">UOC-EPH-KLM-04</strain>
    </source>
</reference>
<dbReference type="PROSITE" id="PS50943">
    <property type="entry name" value="HTH_CROC1"/>
    <property type="match status" value="1"/>
</dbReference>
<feature type="domain" description="HTH cro/C1-type" evidence="1">
    <location>
        <begin position="82"/>
        <end position="127"/>
    </location>
</feature>
<dbReference type="RefSeq" id="WP_011609930.1">
    <property type="nucleotide sequence ID" value="NZ_CP186878.1"/>
</dbReference>
<dbReference type="AlphaFoldDB" id="A0AAX2S5N1"/>
<sequence length="309" mass="36061">MFPNKPKSLNIRGLNENTLIQLQSLAISNERSLEGEARYAIQQWCKLNPVGEISLDIKPSLEILERFKISLDNVSKLGKSTLTYSQLAEKLKISIRDMDAWLSGRIDIPFDSLDELSVFLGCDPQWLKHGIGNPYKFYFYDISKQSPLDFALDFLNTKLDGVRLSKLHIVFNEDTGYVYIIQEFDKENLCYVYLSSSFYLKGEYGSSELDNAARFVLFLLALDKIESNVIIKGYTIKNNVSEQFFTAAQCHPLLFRSYAKESPWNEYIIDENYPISYWDGYKELQFKIYQHIRNSELLKKYHKEINEYF</sequence>
<comment type="caution">
    <text evidence="2">The sequence shown here is derived from an EMBL/GenBank/DDBJ whole genome shotgun (WGS) entry which is preliminary data.</text>
</comment>
<dbReference type="EMBL" id="SNRV01000001">
    <property type="protein sequence ID" value="TEW31353.1"/>
    <property type="molecule type" value="Genomic_DNA"/>
</dbReference>
<dbReference type="InterPro" id="IPR010982">
    <property type="entry name" value="Lambda_DNA-bd_dom_sf"/>
</dbReference>
<dbReference type="CDD" id="cd00093">
    <property type="entry name" value="HTH_XRE"/>
    <property type="match status" value="1"/>
</dbReference>
<evidence type="ECO:0000259" key="1">
    <source>
        <dbReference type="PROSITE" id="PS50943"/>
    </source>
</evidence>
<proteinExistence type="predicted"/>
<gene>
    <name evidence="2" type="ORF">E2R48_00385</name>
</gene>
<protein>
    <submittedName>
        <fullName evidence="2">XRE family transcriptional regulator</fullName>
    </submittedName>
</protein>
<dbReference type="GO" id="GO:0003677">
    <property type="term" value="F:DNA binding"/>
    <property type="evidence" value="ECO:0007669"/>
    <property type="project" value="InterPro"/>
</dbReference>
<dbReference type="Gene3D" id="1.10.260.40">
    <property type="entry name" value="lambda repressor-like DNA-binding domains"/>
    <property type="match status" value="1"/>
</dbReference>